<dbReference type="PaxDb" id="2903-EOD04865"/>
<feature type="transmembrane region" description="Helical" evidence="5">
    <location>
        <begin position="127"/>
        <end position="147"/>
    </location>
</feature>
<dbReference type="Proteomes" id="UP000013827">
    <property type="component" value="Unassembled WGS sequence"/>
</dbReference>
<keyword evidence="2 5" id="KW-0812">Transmembrane</keyword>
<reference evidence="7" key="1">
    <citation type="journal article" date="2013" name="Nature">
        <title>Pan genome of the phytoplankton Emiliania underpins its global distribution.</title>
        <authorList>
            <person name="Read B.A."/>
            <person name="Kegel J."/>
            <person name="Klute M.J."/>
            <person name="Kuo A."/>
            <person name="Lefebvre S.C."/>
            <person name="Maumus F."/>
            <person name="Mayer C."/>
            <person name="Miller J."/>
            <person name="Monier A."/>
            <person name="Salamov A."/>
            <person name="Young J."/>
            <person name="Aguilar M."/>
            <person name="Claverie J.M."/>
            <person name="Frickenhaus S."/>
            <person name="Gonzalez K."/>
            <person name="Herman E.K."/>
            <person name="Lin Y.C."/>
            <person name="Napier J."/>
            <person name="Ogata H."/>
            <person name="Sarno A.F."/>
            <person name="Shmutz J."/>
            <person name="Schroeder D."/>
            <person name="de Vargas C."/>
            <person name="Verret F."/>
            <person name="von Dassow P."/>
            <person name="Valentin K."/>
            <person name="Van de Peer Y."/>
            <person name="Wheeler G."/>
            <person name="Dacks J.B."/>
            <person name="Delwiche C.F."/>
            <person name="Dyhrman S.T."/>
            <person name="Glockner G."/>
            <person name="John U."/>
            <person name="Richards T."/>
            <person name="Worden A.Z."/>
            <person name="Zhang X."/>
            <person name="Grigoriev I.V."/>
            <person name="Allen A.E."/>
            <person name="Bidle K."/>
            <person name="Borodovsky M."/>
            <person name="Bowler C."/>
            <person name="Brownlee C."/>
            <person name="Cock J.M."/>
            <person name="Elias M."/>
            <person name="Gladyshev V.N."/>
            <person name="Groth M."/>
            <person name="Guda C."/>
            <person name="Hadaegh A."/>
            <person name="Iglesias-Rodriguez M.D."/>
            <person name="Jenkins J."/>
            <person name="Jones B.M."/>
            <person name="Lawson T."/>
            <person name="Leese F."/>
            <person name="Lindquist E."/>
            <person name="Lobanov A."/>
            <person name="Lomsadze A."/>
            <person name="Malik S.B."/>
            <person name="Marsh M.E."/>
            <person name="Mackinder L."/>
            <person name="Mock T."/>
            <person name="Mueller-Roeber B."/>
            <person name="Pagarete A."/>
            <person name="Parker M."/>
            <person name="Probert I."/>
            <person name="Quesneville H."/>
            <person name="Raines C."/>
            <person name="Rensing S.A."/>
            <person name="Riano-Pachon D.M."/>
            <person name="Richier S."/>
            <person name="Rokitta S."/>
            <person name="Shiraiwa Y."/>
            <person name="Soanes D.M."/>
            <person name="van der Giezen M."/>
            <person name="Wahlund T.M."/>
            <person name="Williams B."/>
            <person name="Wilson W."/>
            <person name="Wolfe G."/>
            <person name="Wurch L.L."/>
        </authorList>
    </citation>
    <scope>NUCLEOTIDE SEQUENCE</scope>
</reference>
<feature type="transmembrane region" description="Helical" evidence="5">
    <location>
        <begin position="95"/>
        <end position="115"/>
    </location>
</feature>
<evidence type="ECO:0000256" key="3">
    <source>
        <dbReference type="ARBA" id="ARBA00022989"/>
    </source>
</evidence>
<feature type="transmembrane region" description="Helical" evidence="5">
    <location>
        <begin position="322"/>
        <end position="340"/>
    </location>
</feature>
<comment type="subcellular location">
    <subcellularLocation>
        <location evidence="1">Membrane</location>
        <topology evidence="1">Multi-pass membrane protein</topology>
    </subcellularLocation>
</comment>
<evidence type="ECO:0008006" key="8">
    <source>
        <dbReference type="Google" id="ProtNLM"/>
    </source>
</evidence>
<sequence length="363" mass="39602">MPVMLLLSSAATTERHGTHVRKHPALLLAPSFALRYNSSTPFLGLQRNSTRRSGSRLQRGDFVQWIGLVIAIVAALFAEELALGGRPDIQVKLAVGWLLGFGAFCGLVLGCIGAREGWETPTRYASIMLLNMLLSPDNLVVFMMFLKHSKLPLRCHRRVISDGFIFAALLRLVTMLATGKLIEAFAPLQVVLAAAVFAKGLQMTAGMCSHPTESEGEPEAEEPEHHWAVRSLQRVLPVRWSADTDDLYLARDEASGRLHITRTSALMFAIGCSDLTFSSDNITAVLALTRDPFTLSVTMTLSILLLRPVYFLAAAFIDHLDALDAALGVILILIGGKLLLGQAGVEAQRLRAVLVLTVFRPHT</sequence>
<dbReference type="RefSeq" id="XP_005757294.1">
    <property type="nucleotide sequence ID" value="XM_005757237.1"/>
</dbReference>
<protein>
    <recommendedName>
        <fullName evidence="8">Cation/H+ exchanger domain-containing protein</fullName>
    </recommendedName>
</protein>
<proteinExistence type="predicted"/>
<feature type="transmembrane region" description="Helical" evidence="5">
    <location>
        <begin position="62"/>
        <end position="83"/>
    </location>
</feature>
<evidence type="ECO:0000313" key="6">
    <source>
        <dbReference type="EnsemblProtists" id="EOD04865"/>
    </source>
</evidence>
<reference evidence="6" key="2">
    <citation type="submission" date="2024-10" db="UniProtKB">
        <authorList>
            <consortium name="EnsemblProtists"/>
        </authorList>
    </citation>
    <scope>IDENTIFICATION</scope>
</reference>
<dbReference type="PANTHER" id="PTHR30238:SF0">
    <property type="entry name" value="THYLAKOID MEMBRANE PROTEIN TERC, CHLOROPLASTIC"/>
    <property type="match status" value="1"/>
</dbReference>
<evidence type="ECO:0000256" key="1">
    <source>
        <dbReference type="ARBA" id="ARBA00004141"/>
    </source>
</evidence>
<keyword evidence="4 5" id="KW-0472">Membrane</keyword>
<dbReference type="AlphaFoldDB" id="A0A0D3I0T0"/>
<dbReference type="Pfam" id="PF03741">
    <property type="entry name" value="TerC"/>
    <property type="match status" value="1"/>
</dbReference>
<keyword evidence="3 5" id="KW-1133">Transmembrane helix</keyword>
<dbReference type="STRING" id="2903.R1CRE9"/>
<dbReference type="GeneID" id="17250977"/>
<dbReference type="HOGENOM" id="CLU_763832_0_0_1"/>
<organism evidence="6 7">
    <name type="scientific">Emiliania huxleyi (strain CCMP1516)</name>
    <dbReference type="NCBI Taxonomy" id="280463"/>
    <lineage>
        <taxon>Eukaryota</taxon>
        <taxon>Haptista</taxon>
        <taxon>Haptophyta</taxon>
        <taxon>Prymnesiophyceae</taxon>
        <taxon>Isochrysidales</taxon>
        <taxon>Noelaerhabdaceae</taxon>
        <taxon>Emiliania</taxon>
    </lineage>
</organism>
<evidence type="ECO:0000256" key="2">
    <source>
        <dbReference type="ARBA" id="ARBA00022692"/>
    </source>
</evidence>
<evidence type="ECO:0000256" key="4">
    <source>
        <dbReference type="ARBA" id="ARBA00023136"/>
    </source>
</evidence>
<feature type="transmembrane region" description="Helical" evidence="5">
    <location>
        <begin position="184"/>
        <end position="201"/>
    </location>
</feature>
<keyword evidence="7" id="KW-1185">Reference proteome</keyword>
<evidence type="ECO:0000313" key="7">
    <source>
        <dbReference type="Proteomes" id="UP000013827"/>
    </source>
</evidence>
<dbReference type="InterPro" id="IPR005496">
    <property type="entry name" value="Integral_membrane_TerC"/>
</dbReference>
<dbReference type="KEGG" id="ehx:EMIHUDRAFT_107537"/>
<name>A0A0D3I0T0_EMIH1</name>
<evidence type="ECO:0000256" key="5">
    <source>
        <dbReference type="SAM" id="Phobius"/>
    </source>
</evidence>
<dbReference type="EnsemblProtists" id="EOD04865">
    <property type="protein sequence ID" value="EOD04865"/>
    <property type="gene ID" value="EMIHUDRAFT_107537"/>
</dbReference>
<dbReference type="PANTHER" id="PTHR30238">
    <property type="entry name" value="MEMBRANE BOUND PREDICTED REDOX MODULATOR"/>
    <property type="match status" value="1"/>
</dbReference>
<accession>A0A0D3I0T0</accession>
<feature type="transmembrane region" description="Helical" evidence="5">
    <location>
        <begin position="293"/>
        <end position="316"/>
    </location>
</feature>
<dbReference type="GO" id="GO:0016020">
    <property type="term" value="C:membrane"/>
    <property type="evidence" value="ECO:0007669"/>
    <property type="project" value="UniProtKB-SubCell"/>
</dbReference>